<comment type="caution">
    <text evidence="1">The sequence shown here is derived from an EMBL/GenBank/DDBJ whole genome shotgun (WGS) entry which is preliminary data.</text>
</comment>
<evidence type="ECO:0000313" key="1">
    <source>
        <dbReference type="EMBL" id="RID96899.1"/>
    </source>
</evidence>
<protein>
    <submittedName>
        <fullName evidence="1">Uncharacterized protein</fullName>
    </submittedName>
</protein>
<organism evidence="1 2">
    <name type="scientific">Simplicispira hankyongi</name>
    <dbReference type="NCBI Taxonomy" id="2315688"/>
    <lineage>
        <taxon>Bacteria</taxon>
        <taxon>Pseudomonadati</taxon>
        <taxon>Pseudomonadota</taxon>
        <taxon>Betaproteobacteria</taxon>
        <taxon>Burkholderiales</taxon>
        <taxon>Comamonadaceae</taxon>
        <taxon>Simplicispira</taxon>
    </lineage>
</organism>
<dbReference type="Proteomes" id="UP000266302">
    <property type="component" value="Unassembled WGS sequence"/>
</dbReference>
<sequence>MVPLFARSFTMSTLAHSPFLRTPSFSAAAVNRVSGLGTMLAAWRVARRKAREDREMWALAQQDPRLMNDLVCALQRQD</sequence>
<keyword evidence="2" id="KW-1185">Reference proteome</keyword>
<name>A0A398C1M7_9BURK</name>
<gene>
    <name evidence="1" type="ORF">D3F03_16845</name>
</gene>
<evidence type="ECO:0000313" key="2">
    <source>
        <dbReference type="Proteomes" id="UP000266302"/>
    </source>
</evidence>
<accession>A0A398C1M7</accession>
<reference evidence="1 2" key="1">
    <citation type="submission" date="2018-09" db="EMBL/GenBank/DDBJ databases">
        <title>Draft genome of Simplicispira sp. NY-02.</title>
        <authorList>
            <person name="Im W.T."/>
        </authorList>
    </citation>
    <scope>NUCLEOTIDE SEQUENCE [LARGE SCALE GENOMIC DNA]</scope>
    <source>
        <strain evidence="1 2">NY-02</strain>
    </source>
</reference>
<proteinExistence type="predicted"/>
<dbReference type="AlphaFoldDB" id="A0A398C1M7"/>
<dbReference type="EMBL" id="QXJC01000014">
    <property type="protein sequence ID" value="RID96899.1"/>
    <property type="molecule type" value="Genomic_DNA"/>
</dbReference>